<reference evidence="5" key="1">
    <citation type="submission" date="2022-03" db="EMBL/GenBank/DDBJ databases">
        <authorList>
            <person name="Legras J.-L."/>
            <person name="Devillers H."/>
            <person name="Grondin C."/>
        </authorList>
    </citation>
    <scope>NUCLEOTIDE SEQUENCE</scope>
    <source>
        <strain evidence="5">CLIB 1423</strain>
    </source>
</reference>
<organism evidence="5 6">
    <name type="scientific">[Candida] railenensis</name>
    <dbReference type="NCBI Taxonomy" id="45579"/>
    <lineage>
        <taxon>Eukaryota</taxon>
        <taxon>Fungi</taxon>
        <taxon>Dikarya</taxon>
        <taxon>Ascomycota</taxon>
        <taxon>Saccharomycotina</taxon>
        <taxon>Pichiomycetes</taxon>
        <taxon>Debaryomycetaceae</taxon>
        <taxon>Kurtzmaniella</taxon>
    </lineage>
</organism>
<evidence type="ECO:0000256" key="3">
    <source>
        <dbReference type="ARBA" id="ARBA00023002"/>
    </source>
</evidence>
<dbReference type="EMBL" id="CAKXYY010000015">
    <property type="protein sequence ID" value="CAH2354317.1"/>
    <property type="molecule type" value="Genomic_DNA"/>
</dbReference>
<keyword evidence="6" id="KW-1185">Reference proteome</keyword>
<dbReference type="PANTHER" id="PTHR44169:SF6">
    <property type="entry name" value="NADPH-DEPENDENT 1-ACYLDIHYDROXYACETONE PHOSPHATE REDUCTASE"/>
    <property type="match status" value="1"/>
</dbReference>
<dbReference type="AlphaFoldDB" id="A0A9P0W091"/>
<dbReference type="PANTHER" id="PTHR44169">
    <property type="entry name" value="NADPH-DEPENDENT 1-ACYLDIHYDROXYACETONE PHOSPHATE REDUCTASE"/>
    <property type="match status" value="1"/>
</dbReference>
<dbReference type="Proteomes" id="UP000837801">
    <property type="component" value="Unassembled WGS sequence"/>
</dbReference>
<dbReference type="GO" id="GO:0005783">
    <property type="term" value="C:endoplasmic reticulum"/>
    <property type="evidence" value="ECO:0007669"/>
    <property type="project" value="TreeGrafter"/>
</dbReference>
<name>A0A9P0W091_9ASCO</name>
<sequence>MAQSNGKVAFVTGASSGIGFAVSVELAKRGYKVYAGARRVDDMKPLKKFGIIPVNLDVTSAESISAARELIELENDHLDILLNNAGNFRVAPAIEVSDEDFIRCYEVNLYGPIRVTREFSKLIIKGKGLFAYTTSNAGMMPVPFASIYSSSKAALSAYASTLAFEVKPFGVQVLDFVSGGVKTGITQVEHPVLNSDSLYRIDGRDLMREIGDKFEPNQLMDVNVYAVKAANDLEAALNGVGFFSNATYFRSFRGSASSISWFVTSFLSRWFLETVLLLAFGLKDGFNAIKKKHSSKSK</sequence>
<evidence type="ECO:0000256" key="4">
    <source>
        <dbReference type="RuleBase" id="RU000363"/>
    </source>
</evidence>
<evidence type="ECO:0000313" key="6">
    <source>
        <dbReference type="Proteomes" id="UP000837801"/>
    </source>
</evidence>
<evidence type="ECO:0000256" key="2">
    <source>
        <dbReference type="ARBA" id="ARBA00022857"/>
    </source>
</evidence>
<dbReference type="GO" id="GO:0004806">
    <property type="term" value="F:triacylglycerol lipase activity"/>
    <property type="evidence" value="ECO:0007669"/>
    <property type="project" value="TreeGrafter"/>
</dbReference>
<dbReference type="InterPro" id="IPR002347">
    <property type="entry name" value="SDR_fam"/>
</dbReference>
<keyword evidence="2" id="KW-0521">NADP</keyword>
<dbReference type="Gene3D" id="3.40.50.720">
    <property type="entry name" value="NAD(P)-binding Rossmann-like Domain"/>
    <property type="match status" value="1"/>
</dbReference>
<proteinExistence type="inferred from homology"/>
<comment type="similarity">
    <text evidence="1 4">Belongs to the short-chain dehydrogenases/reductases (SDR) family.</text>
</comment>
<dbReference type="InterPro" id="IPR036291">
    <property type="entry name" value="NAD(P)-bd_dom_sf"/>
</dbReference>
<dbReference type="GO" id="GO:0000140">
    <property type="term" value="F:acylglycerone-phosphate reductase (NADP+) activity"/>
    <property type="evidence" value="ECO:0007669"/>
    <property type="project" value="TreeGrafter"/>
</dbReference>
<dbReference type="PRINTS" id="PR00080">
    <property type="entry name" value="SDRFAMILY"/>
</dbReference>
<dbReference type="GO" id="GO:0005811">
    <property type="term" value="C:lipid droplet"/>
    <property type="evidence" value="ECO:0007669"/>
    <property type="project" value="TreeGrafter"/>
</dbReference>
<accession>A0A9P0W091</accession>
<dbReference type="PROSITE" id="PS00061">
    <property type="entry name" value="ADH_SHORT"/>
    <property type="match status" value="1"/>
</dbReference>
<dbReference type="InterPro" id="IPR020904">
    <property type="entry name" value="Sc_DH/Rdtase_CS"/>
</dbReference>
<dbReference type="GO" id="GO:0006654">
    <property type="term" value="P:phosphatidic acid biosynthetic process"/>
    <property type="evidence" value="ECO:0007669"/>
    <property type="project" value="TreeGrafter"/>
</dbReference>
<evidence type="ECO:0000313" key="5">
    <source>
        <dbReference type="EMBL" id="CAH2354317.1"/>
    </source>
</evidence>
<comment type="caution">
    <text evidence="5">The sequence shown here is derived from an EMBL/GenBank/DDBJ whole genome shotgun (WGS) entry which is preliminary data.</text>
</comment>
<dbReference type="OrthoDB" id="2102561at2759"/>
<gene>
    <name evidence="5" type="ORF">CLIB1423_15S03422</name>
</gene>
<dbReference type="SUPFAM" id="SSF51735">
    <property type="entry name" value="NAD(P)-binding Rossmann-fold domains"/>
    <property type="match status" value="1"/>
</dbReference>
<dbReference type="PRINTS" id="PR00081">
    <property type="entry name" value="GDHRDH"/>
</dbReference>
<dbReference type="GO" id="GO:0019433">
    <property type="term" value="P:triglyceride catabolic process"/>
    <property type="evidence" value="ECO:0007669"/>
    <property type="project" value="TreeGrafter"/>
</dbReference>
<dbReference type="Pfam" id="PF00106">
    <property type="entry name" value="adh_short"/>
    <property type="match status" value="1"/>
</dbReference>
<evidence type="ECO:0000256" key="1">
    <source>
        <dbReference type="ARBA" id="ARBA00006484"/>
    </source>
</evidence>
<protein>
    <submittedName>
        <fullName evidence="5">NADPH-dependent 1-acyldihydroxyacetone phosphate reductase</fullName>
    </submittedName>
</protein>
<keyword evidence="3" id="KW-0560">Oxidoreductase</keyword>